<feature type="compositionally biased region" description="Basic and acidic residues" evidence="1">
    <location>
        <begin position="125"/>
        <end position="162"/>
    </location>
</feature>
<proteinExistence type="predicted"/>
<sequence>MASPVEAPLQSTVEVLDSGTTEVLDSGTTEVLDGGQVPVASSSAEEPPSDSSSYDVNLSRLSQYEEMFGTRFSMKSESFAAIADNGFSKTVSVYPWTSRPKRNYDFSRRNGNGGQYRGGRGGGNYRRDWRRDDRSRDQPRSRDDDRDRRQDRDGDDRRRYDRVQYPGRR</sequence>
<evidence type="ECO:0000313" key="3">
    <source>
        <dbReference type="WBParaSite" id="L893_g19380.t1"/>
    </source>
</evidence>
<dbReference type="AlphaFoldDB" id="A0A1I7YSH3"/>
<feature type="compositionally biased region" description="Gly residues" evidence="1">
    <location>
        <begin position="111"/>
        <end position="124"/>
    </location>
</feature>
<organism evidence="2 3">
    <name type="scientific">Steinernema glaseri</name>
    <dbReference type="NCBI Taxonomy" id="37863"/>
    <lineage>
        <taxon>Eukaryota</taxon>
        <taxon>Metazoa</taxon>
        <taxon>Ecdysozoa</taxon>
        <taxon>Nematoda</taxon>
        <taxon>Chromadorea</taxon>
        <taxon>Rhabditida</taxon>
        <taxon>Tylenchina</taxon>
        <taxon>Panagrolaimomorpha</taxon>
        <taxon>Strongyloidoidea</taxon>
        <taxon>Steinernematidae</taxon>
        <taxon>Steinernema</taxon>
    </lineage>
</organism>
<reference evidence="3" key="1">
    <citation type="submission" date="2016-11" db="UniProtKB">
        <authorList>
            <consortium name="WormBaseParasite"/>
        </authorList>
    </citation>
    <scope>IDENTIFICATION</scope>
</reference>
<protein>
    <submittedName>
        <fullName evidence="3">Btz domain-containing protein</fullName>
    </submittedName>
</protein>
<accession>A0A1I7YSH3</accession>
<feature type="region of interest" description="Disordered" evidence="1">
    <location>
        <begin position="26"/>
        <end position="57"/>
    </location>
</feature>
<dbReference type="WBParaSite" id="L893_g19380.t1">
    <property type="protein sequence ID" value="L893_g19380.t1"/>
    <property type="gene ID" value="L893_g19380"/>
</dbReference>
<feature type="compositionally biased region" description="Low complexity" evidence="1">
    <location>
        <begin position="40"/>
        <end position="53"/>
    </location>
</feature>
<evidence type="ECO:0000313" key="2">
    <source>
        <dbReference type="Proteomes" id="UP000095287"/>
    </source>
</evidence>
<feature type="region of interest" description="Disordered" evidence="1">
    <location>
        <begin position="97"/>
        <end position="169"/>
    </location>
</feature>
<dbReference type="Proteomes" id="UP000095287">
    <property type="component" value="Unplaced"/>
</dbReference>
<keyword evidence="2" id="KW-1185">Reference proteome</keyword>
<name>A0A1I7YSH3_9BILA</name>
<evidence type="ECO:0000256" key="1">
    <source>
        <dbReference type="SAM" id="MobiDB-lite"/>
    </source>
</evidence>